<evidence type="ECO:0000256" key="8">
    <source>
        <dbReference type="ARBA" id="ARBA00023136"/>
    </source>
</evidence>
<evidence type="ECO:0000256" key="1">
    <source>
        <dbReference type="ARBA" id="ARBA00004141"/>
    </source>
</evidence>
<evidence type="ECO:0000313" key="14">
    <source>
        <dbReference type="EMBL" id="KAJ7038017.1"/>
    </source>
</evidence>
<feature type="transmembrane region" description="Helical" evidence="11">
    <location>
        <begin position="1164"/>
        <end position="1191"/>
    </location>
</feature>
<dbReference type="InterPro" id="IPR003439">
    <property type="entry name" value="ABC_transporter-like_ATP-bd"/>
</dbReference>
<dbReference type="Gene3D" id="1.20.1560.10">
    <property type="entry name" value="ABC transporter type 1, transmembrane domain"/>
    <property type="match status" value="2"/>
</dbReference>
<evidence type="ECO:0000256" key="10">
    <source>
        <dbReference type="SAM" id="MobiDB-lite"/>
    </source>
</evidence>
<feature type="transmembrane region" description="Helical" evidence="11">
    <location>
        <begin position="317"/>
        <end position="337"/>
    </location>
</feature>
<feature type="domain" description="ABC transporter" evidence="12">
    <location>
        <begin position="675"/>
        <end position="920"/>
    </location>
</feature>
<dbReference type="GO" id="GO:0000329">
    <property type="term" value="C:fungal-type vacuole membrane"/>
    <property type="evidence" value="ECO:0007669"/>
    <property type="project" value="TreeGrafter"/>
</dbReference>
<dbReference type="CDD" id="cd03244">
    <property type="entry name" value="ABCC_MRP_domain2"/>
    <property type="match status" value="1"/>
</dbReference>
<dbReference type="FunFam" id="1.20.1560.10:FF:000013">
    <property type="entry name" value="ABC transporter C family member 2"/>
    <property type="match status" value="1"/>
</dbReference>
<keyword evidence="6" id="KW-0067">ATP-binding</keyword>
<dbReference type="GO" id="GO:0016887">
    <property type="term" value="F:ATP hydrolysis activity"/>
    <property type="evidence" value="ECO:0007669"/>
    <property type="project" value="InterPro"/>
</dbReference>
<feature type="transmembrane region" description="Helical" evidence="11">
    <location>
        <begin position="1249"/>
        <end position="1270"/>
    </location>
</feature>
<feature type="transmembrane region" description="Helical" evidence="11">
    <location>
        <begin position="6"/>
        <end position="26"/>
    </location>
</feature>
<feature type="region of interest" description="Disordered" evidence="10">
    <location>
        <begin position="409"/>
        <end position="442"/>
    </location>
</feature>
<feature type="transmembrane region" description="Helical" evidence="11">
    <location>
        <begin position="1224"/>
        <end position="1243"/>
    </location>
</feature>
<dbReference type="Pfam" id="PF00005">
    <property type="entry name" value="ABC_tran"/>
    <property type="match status" value="2"/>
</dbReference>
<feature type="transmembrane region" description="Helical" evidence="11">
    <location>
        <begin position="357"/>
        <end position="381"/>
    </location>
</feature>
<keyword evidence="3 11" id="KW-0812">Transmembrane</keyword>
<feature type="transmembrane region" description="Helical" evidence="11">
    <location>
        <begin position="112"/>
        <end position="130"/>
    </location>
</feature>
<keyword evidence="5" id="KW-0547">Nucleotide-binding</keyword>
<feature type="domain" description="ABC transmembrane type-1" evidence="13">
    <location>
        <begin position="321"/>
        <end position="612"/>
    </location>
</feature>
<feature type="transmembrane region" description="Helical" evidence="11">
    <location>
        <begin position="78"/>
        <end position="100"/>
    </location>
</feature>
<dbReference type="PROSITE" id="PS00211">
    <property type="entry name" value="ABC_TRANSPORTER_1"/>
    <property type="match status" value="1"/>
</dbReference>
<feature type="domain" description="ABC transporter" evidence="12">
    <location>
        <begin position="1314"/>
        <end position="1543"/>
    </location>
</feature>
<feature type="transmembrane region" description="Helical" evidence="11">
    <location>
        <begin position="990"/>
        <end position="1013"/>
    </location>
</feature>
<evidence type="ECO:0000256" key="5">
    <source>
        <dbReference type="ARBA" id="ARBA00022741"/>
    </source>
</evidence>
<protein>
    <submittedName>
        <fullName evidence="14">Multidrug resistance-associated ABC transporter</fullName>
    </submittedName>
</protein>
<feature type="region of interest" description="Disordered" evidence="10">
    <location>
        <begin position="938"/>
        <end position="967"/>
    </location>
</feature>
<dbReference type="InterPro" id="IPR011527">
    <property type="entry name" value="ABC1_TM_dom"/>
</dbReference>
<dbReference type="PROSITE" id="PS50929">
    <property type="entry name" value="ABC_TM1F"/>
    <property type="match status" value="2"/>
</dbReference>
<evidence type="ECO:0000256" key="9">
    <source>
        <dbReference type="ARBA" id="ARBA00023180"/>
    </source>
</evidence>
<dbReference type="PROSITE" id="PS50893">
    <property type="entry name" value="ABC_TRANSPORTER_2"/>
    <property type="match status" value="2"/>
</dbReference>
<feature type="compositionally biased region" description="Basic and acidic residues" evidence="10">
    <location>
        <begin position="418"/>
        <end position="437"/>
    </location>
</feature>
<dbReference type="CDD" id="cd18604">
    <property type="entry name" value="ABC_6TM_VMR1_D2_like"/>
    <property type="match status" value="1"/>
</dbReference>
<dbReference type="EMBL" id="JARJCM010000034">
    <property type="protein sequence ID" value="KAJ7038017.1"/>
    <property type="molecule type" value="Genomic_DNA"/>
</dbReference>
<dbReference type="CDD" id="cd03250">
    <property type="entry name" value="ABCC_MRP_domain1"/>
    <property type="match status" value="1"/>
</dbReference>
<organism evidence="14 15">
    <name type="scientific">Mycena alexandri</name>
    <dbReference type="NCBI Taxonomy" id="1745969"/>
    <lineage>
        <taxon>Eukaryota</taxon>
        <taxon>Fungi</taxon>
        <taxon>Dikarya</taxon>
        <taxon>Basidiomycota</taxon>
        <taxon>Agaricomycotina</taxon>
        <taxon>Agaricomycetes</taxon>
        <taxon>Agaricomycetidae</taxon>
        <taxon>Agaricales</taxon>
        <taxon>Marasmiineae</taxon>
        <taxon>Mycenaceae</taxon>
        <taxon>Mycena</taxon>
    </lineage>
</organism>
<dbReference type="SUPFAM" id="SSF52540">
    <property type="entry name" value="P-loop containing nucleoside triphosphate hydrolases"/>
    <property type="match status" value="2"/>
</dbReference>
<evidence type="ECO:0000256" key="6">
    <source>
        <dbReference type="ARBA" id="ARBA00022840"/>
    </source>
</evidence>
<feature type="transmembrane region" description="Helical" evidence="11">
    <location>
        <begin position="577"/>
        <end position="597"/>
    </location>
</feature>
<feature type="transmembrane region" description="Helical" evidence="11">
    <location>
        <begin position="1119"/>
        <end position="1152"/>
    </location>
</feature>
<evidence type="ECO:0000256" key="11">
    <source>
        <dbReference type="SAM" id="Phobius"/>
    </source>
</evidence>
<dbReference type="GO" id="GO:0005524">
    <property type="term" value="F:ATP binding"/>
    <property type="evidence" value="ECO:0007669"/>
    <property type="project" value="UniProtKB-KW"/>
</dbReference>
<dbReference type="PANTHER" id="PTHR24223">
    <property type="entry name" value="ATP-BINDING CASSETTE SUB-FAMILY C"/>
    <property type="match status" value="1"/>
</dbReference>
<dbReference type="CDD" id="cd18596">
    <property type="entry name" value="ABC_6TM_VMR1_D1_like"/>
    <property type="match status" value="1"/>
</dbReference>
<dbReference type="FunFam" id="3.40.50.300:FF:000630">
    <property type="entry name" value="ATP-binding cassette (ABC) transporter, putative"/>
    <property type="match status" value="1"/>
</dbReference>
<evidence type="ECO:0000259" key="12">
    <source>
        <dbReference type="PROSITE" id="PS50893"/>
    </source>
</evidence>
<dbReference type="GO" id="GO:0140359">
    <property type="term" value="F:ABC-type transporter activity"/>
    <property type="evidence" value="ECO:0007669"/>
    <property type="project" value="InterPro"/>
</dbReference>
<dbReference type="SUPFAM" id="SSF90123">
    <property type="entry name" value="ABC transporter transmembrane region"/>
    <property type="match status" value="2"/>
</dbReference>
<feature type="transmembrane region" description="Helical" evidence="11">
    <location>
        <begin position="142"/>
        <end position="162"/>
    </location>
</feature>
<keyword evidence="4" id="KW-0677">Repeat</keyword>
<keyword evidence="9" id="KW-0325">Glycoprotein</keyword>
<gene>
    <name evidence="14" type="ORF">C8F04DRAFT_1091082</name>
</gene>
<dbReference type="FunFam" id="3.40.50.300:FF:000825">
    <property type="entry name" value="ABC bile acid transporter"/>
    <property type="match status" value="1"/>
</dbReference>
<keyword evidence="15" id="KW-1185">Reference proteome</keyword>
<evidence type="ECO:0000313" key="15">
    <source>
        <dbReference type="Proteomes" id="UP001218188"/>
    </source>
</evidence>
<keyword evidence="2" id="KW-0813">Transport</keyword>
<accession>A0AAD6X636</accession>
<name>A0AAD6X636_9AGAR</name>
<evidence type="ECO:0000256" key="3">
    <source>
        <dbReference type="ARBA" id="ARBA00022692"/>
    </source>
</evidence>
<evidence type="ECO:0000256" key="4">
    <source>
        <dbReference type="ARBA" id="ARBA00022737"/>
    </source>
</evidence>
<dbReference type="Proteomes" id="UP001218188">
    <property type="component" value="Unassembled WGS sequence"/>
</dbReference>
<dbReference type="InterPro" id="IPR017871">
    <property type="entry name" value="ABC_transporter-like_CS"/>
</dbReference>
<evidence type="ECO:0000256" key="2">
    <source>
        <dbReference type="ARBA" id="ARBA00022448"/>
    </source>
</evidence>
<feature type="domain" description="ABC transmembrane type-1" evidence="13">
    <location>
        <begin position="1004"/>
        <end position="1278"/>
    </location>
</feature>
<sequence>MPPLYQLQIACSLAIIALCSGIFLYLNRSVGGKIQLPLHSEDAEPGDDAFDVTKPEDVIDGYPIDGEAFWVKVKRRKIFLSVLFAAILGLQIASLVLSVLTKDDDSRVVTTYALHLGYALYVLGVAAFAVNRSDVELHSESIWHLAALTTLPSFCMAFTAILPSDPVIASVEIVQRLWYAVLGIYILSCVTAWTTPLGPPLHYPPAAIYSPKTVASISNAESLSSAGENVTGIVGASPWDVLFFSYTTKVVMLGNTAVSLEIGDLPIVPASMRSTYNYASMTSATRHLRLRLGKWRPTPGSGALLAYRLLRVNIHGLVAQFLLAATSAILFYAPPFFMRMLLAYLESDPDREDTSWGWVWVFSLTSTNVVSYLLTGQLWSLSTTTLQVRLRNQLNTILFAKTLVRKDVASSAPPPTSSKDKDDPAKVAEAEKKKKDGDDEDDFSSKAQIMTLMTTDVDRVSEFAWHLFTLVDSPIEIVVGSIFLYKLLGVSSLFGLAVTCLFLPLNHFAGKIVVGAQDNLMKARDERVALMNEILGGIRMLKFMAWERSFEKRVLVVRAKELRFQKLNYTIEVLWNAIWNGSPMLVTLVSFWHFAVVRKEVLTPSTAFTSVLFNEMKFALNALPETLINLLQYLGTAEVSVVPPLDQQSQTIAFQSCTVTWPQDRSASTATATPSATPSAASTPRHKFVLVDLSLQFPPGELSLICGKLGSGKTLLLLALLGEADLLTGQMLCPRSPPNSLAGFTDILPSKEEWVVQGMCAYVPQAAWLRNASIKDNILFNLPYDAERYKLTLEVCALVSDLEILEDGDEAEIGERGVNLSGGQKARVSLARAVYSRASILLLDDVLSAVDAHTAHHLYHSCLRGELMQGRTVILVSHHVQLCAPGASYIVALDNGRVQFQGNRDEFQSSGVMSGLMQSTTAKEEEQTEVAIENAPALAPKQGEGSEDSHLTTVAPAPAPKKEKTDGPRKLIEEEARAVGRVARDVWATYIKACGGVGYWSIFAIIFIVAALGPVLENGWVSYWSRGDTSNSAVYYITVYAIVSVCALLGLILSTLRWLVLYTGSIHASTVLYKRLLEAVLFANIRFHDTVSRGRVLNRFGKDFEGIDSSLSDNFGRSTVYFISSITTIFTISFVGGIPFIIASVVTGIFYYNDMRRLGMLSFWWLFALLTSPLYSMYSETIAGVAILRAFGASSKFLRDMLRCVDTNSNPYYWLWGVNRWLSIRFNILSSVIMGAIALVAVLNGNISASLAGFALAFANTITGDLLFLVRRFVGLEQSMVALERVKEYSELPREAAEFIEPRPAASWPSTGAIRCEDLVIRYAPELPPVLHSLTFDISPGEKVGILGRVHLLSRFFRFVEPTEGKIVVDGLDISQVGLTDLRSRLTIIPQDPTILSGSLRSTLDVFEEYEDAEIFTALRRVHLIPADDTPAEDATVVNANMFRNLDSSVSEGGDNFSTGEKQLLCLARAILKRTKILVMDELIGKTIRQEFAESTILTIAHRLRTVIDYDRVMLLDQGRIAEFDRPGVLLRNPNSKFYSLCKATGKEEFAVLKKMAGV</sequence>
<evidence type="ECO:0000256" key="7">
    <source>
        <dbReference type="ARBA" id="ARBA00022989"/>
    </source>
</evidence>
<dbReference type="InterPro" id="IPR027417">
    <property type="entry name" value="P-loop_NTPase"/>
</dbReference>
<evidence type="ECO:0000259" key="13">
    <source>
        <dbReference type="PROSITE" id="PS50929"/>
    </source>
</evidence>
<dbReference type="Pfam" id="PF00664">
    <property type="entry name" value="ABC_membrane"/>
    <property type="match status" value="2"/>
</dbReference>
<feature type="transmembrane region" description="Helical" evidence="11">
    <location>
        <begin position="177"/>
        <end position="195"/>
    </location>
</feature>
<dbReference type="InterPro" id="IPR036640">
    <property type="entry name" value="ABC1_TM_sf"/>
</dbReference>
<comment type="caution">
    <text evidence="14">The sequence shown here is derived from an EMBL/GenBank/DDBJ whole genome shotgun (WGS) entry which is preliminary data.</text>
</comment>
<reference evidence="14" key="1">
    <citation type="submission" date="2023-03" db="EMBL/GenBank/DDBJ databases">
        <title>Massive genome expansion in bonnet fungi (Mycena s.s.) driven by repeated elements and novel gene families across ecological guilds.</title>
        <authorList>
            <consortium name="Lawrence Berkeley National Laboratory"/>
            <person name="Harder C.B."/>
            <person name="Miyauchi S."/>
            <person name="Viragh M."/>
            <person name="Kuo A."/>
            <person name="Thoen E."/>
            <person name="Andreopoulos B."/>
            <person name="Lu D."/>
            <person name="Skrede I."/>
            <person name="Drula E."/>
            <person name="Henrissat B."/>
            <person name="Morin E."/>
            <person name="Kohler A."/>
            <person name="Barry K."/>
            <person name="LaButti K."/>
            <person name="Morin E."/>
            <person name="Salamov A."/>
            <person name="Lipzen A."/>
            <person name="Mereny Z."/>
            <person name="Hegedus B."/>
            <person name="Baldrian P."/>
            <person name="Stursova M."/>
            <person name="Weitz H."/>
            <person name="Taylor A."/>
            <person name="Grigoriev I.V."/>
            <person name="Nagy L.G."/>
            <person name="Martin F."/>
            <person name="Kauserud H."/>
        </authorList>
    </citation>
    <scope>NUCLEOTIDE SEQUENCE</scope>
    <source>
        <strain evidence="14">CBHHK200</strain>
    </source>
</reference>
<dbReference type="InterPro" id="IPR003593">
    <property type="entry name" value="AAA+_ATPase"/>
</dbReference>
<dbReference type="PANTHER" id="PTHR24223:SF353">
    <property type="entry name" value="ABC TRANSPORTER ATP-BINDING PROTEIN_PERMEASE VMR1-RELATED"/>
    <property type="match status" value="1"/>
</dbReference>
<dbReference type="SMART" id="SM00382">
    <property type="entry name" value="AAA"/>
    <property type="match status" value="2"/>
</dbReference>
<keyword evidence="7 11" id="KW-1133">Transmembrane helix</keyword>
<dbReference type="Gene3D" id="3.40.50.300">
    <property type="entry name" value="P-loop containing nucleotide triphosphate hydrolases"/>
    <property type="match status" value="2"/>
</dbReference>
<comment type="subcellular location">
    <subcellularLocation>
        <location evidence="1">Membrane</location>
        <topology evidence="1">Multi-pass membrane protein</topology>
    </subcellularLocation>
</comment>
<dbReference type="InterPro" id="IPR050173">
    <property type="entry name" value="ABC_transporter_C-like"/>
</dbReference>
<feature type="transmembrane region" description="Helical" evidence="11">
    <location>
        <begin position="1033"/>
        <end position="1053"/>
    </location>
</feature>
<proteinExistence type="predicted"/>
<keyword evidence="8 11" id="KW-0472">Membrane</keyword>